<dbReference type="CDD" id="cd18086">
    <property type="entry name" value="HsC9orf114-like"/>
    <property type="match status" value="1"/>
</dbReference>
<evidence type="ECO:0000256" key="1">
    <source>
        <dbReference type="ARBA" id="ARBA00009841"/>
    </source>
</evidence>
<dbReference type="AlphaFoldDB" id="A0A060SXU7"/>
<organism evidence="3">
    <name type="scientific">Blastobotrys adeninivorans</name>
    <name type="common">Yeast</name>
    <name type="synonym">Arxula adeninivorans</name>
    <dbReference type="NCBI Taxonomy" id="409370"/>
    <lineage>
        <taxon>Eukaryota</taxon>
        <taxon>Fungi</taxon>
        <taxon>Dikarya</taxon>
        <taxon>Ascomycota</taxon>
        <taxon>Saccharomycotina</taxon>
        <taxon>Dipodascomycetes</taxon>
        <taxon>Dipodascales</taxon>
        <taxon>Trichomonascaceae</taxon>
        <taxon>Blastobotrys</taxon>
    </lineage>
</organism>
<reference evidence="3" key="2">
    <citation type="submission" date="2014-06" db="EMBL/GenBank/DDBJ databases">
        <title>The complete genome of Blastobotrys (Arxula) adeninivorans LS3 - a yeast of biotechnological interest.</title>
        <authorList>
            <person name="Kunze G."/>
            <person name="Gaillardin C."/>
            <person name="Czernicka M."/>
            <person name="Durrens P."/>
            <person name="Martin T."/>
            <person name="Boer E."/>
            <person name="Gabaldon T."/>
            <person name="Cruz J."/>
            <person name="Talla E."/>
            <person name="Marck C."/>
            <person name="Goffeau A."/>
            <person name="Barbe V."/>
            <person name="Baret P."/>
            <person name="Baronian K."/>
            <person name="Beier S."/>
            <person name="Bleykasten C."/>
            <person name="Bode R."/>
            <person name="Casaregola S."/>
            <person name="Despons L."/>
            <person name="Fairhead C."/>
            <person name="Giersberg M."/>
            <person name="Gierski P."/>
            <person name="Hahnel U."/>
            <person name="Hartmann A."/>
            <person name="Jankowska D."/>
            <person name="Jubin C."/>
            <person name="Jung P."/>
            <person name="Lafontaine I."/>
            <person name="Leh-Louis V."/>
            <person name="Lemaire M."/>
            <person name="Marcet-Houben M."/>
            <person name="Mascher M."/>
            <person name="Morel G."/>
            <person name="Richard G.-F."/>
            <person name="Riechen J."/>
            <person name="Sacerdot C."/>
            <person name="Sarkar A."/>
            <person name="Savel G."/>
            <person name="Schacherer J."/>
            <person name="Sherman D."/>
            <person name="Straub M.-L."/>
            <person name="Stein N."/>
            <person name="Thierry A."/>
            <person name="Trautwein-Schult A."/>
            <person name="Westhof E."/>
            <person name="Worch S."/>
            <person name="Dujon B."/>
            <person name="Souciet J.-L."/>
            <person name="Wincker P."/>
            <person name="Scholz U."/>
            <person name="Neuveglise N."/>
        </authorList>
    </citation>
    <scope>NUCLEOTIDE SEQUENCE</scope>
    <source>
        <strain evidence="3">LS3</strain>
    </source>
</reference>
<reference evidence="3" key="1">
    <citation type="submission" date="2014-02" db="EMBL/GenBank/DDBJ databases">
        <authorList>
            <person name="Genoscope - CEA"/>
        </authorList>
    </citation>
    <scope>NUCLEOTIDE SEQUENCE</scope>
    <source>
        <strain evidence="3">LS3</strain>
    </source>
</reference>
<dbReference type="Gene3D" id="3.40.1280.10">
    <property type="match status" value="2"/>
</dbReference>
<dbReference type="InterPro" id="IPR029028">
    <property type="entry name" value="Alpha/beta_knot_MTases"/>
</dbReference>
<dbReference type="PANTHER" id="PTHR12150:SF13">
    <property type="entry name" value="METHYLTRANSFERASE C9ORF114-RELATED"/>
    <property type="match status" value="1"/>
</dbReference>
<feature type="region of interest" description="Disordered" evidence="2">
    <location>
        <begin position="21"/>
        <end position="41"/>
    </location>
</feature>
<evidence type="ECO:0000313" key="3">
    <source>
        <dbReference type="EMBL" id="CDP33685.1"/>
    </source>
</evidence>
<dbReference type="InterPro" id="IPR003750">
    <property type="entry name" value="Put_MeTrfase-C9orf114-like"/>
</dbReference>
<protein>
    <submittedName>
        <fullName evidence="3">ARAD1A15136p</fullName>
    </submittedName>
</protein>
<dbReference type="SUPFAM" id="SSF75217">
    <property type="entry name" value="alpha/beta knot"/>
    <property type="match status" value="1"/>
</dbReference>
<accession>A0A060SXU7</accession>
<dbReference type="PANTHER" id="PTHR12150">
    <property type="entry name" value="CLASS IV SAM-BINDING METHYLTRANSFERASE-RELATED"/>
    <property type="match status" value="1"/>
</dbReference>
<feature type="region of interest" description="Disordered" evidence="2">
    <location>
        <begin position="91"/>
        <end position="130"/>
    </location>
</feature>
<proteinExistence type="inferred from homology"/>
<name>A0A060SXU7_BLAAD</name>
<evidence type="ECO:0000256" key="2">
    <source>
        <dbReference type="SAM" id="MobiDB-lite"/>
    </source>
</evidence>
<gene>
    <name evidence="3" type="ORF">GNLVRS02_ARAD1A15136g</name>
</gene>
<dbReference type="EMBL" id="HG937691">
    <property type="protein sequence ID" value="CDP33685.1"/>
    <property type="molecule type" value="Genomic_DNA"/>
</dbReference>
<dbReference type="PhylomeDB" id="A0A060SXU7"/>
<feature type="compositionally biased region" description="Basic and acidic residues" evidence="2">
    <location>
        <begin position="98"/>
        <end position="125"/>
    </location>
</feature>
<dbReference type="InterPro" id="IPR029026">
    <property type="entry name" value="tRNA_m1G_MTases_N"/>
</dbReference>
<comment type="similarity">
    <text evidence="1">Belongs to the class IV-like SAM-binding methyltransferase superfamily.</text>
</comment>
<sequence>MSGISYLGDINSVRLKVFYQSDSGSTREPSPMPSQKSKKTRTISLCIPSTCINRSACHSLQQATHTAHQIARAAIHYGASEIVIYDVKESKPQGGEDDAQHPKKIVFDNDDNSKDKDGEEGDGKDQSPMSAEANQLAELLQFFITPSYLRNLMFAHDQLKGLQYAKKLPKLPRLPFLSHNKSNRYLEGLTVSGRVEKFKRGSRKSKKQLHLESTTDLVNVGGQELVKLKEQRVPLDARVTVDVQEQKVVSAKVAYASDTNGPWNNHSSTFGYTVRTAPSFGRVFVESIYEGGYTFTAYAPSEYFTNEQQKPKIAAVDANGLMNKDKVHLLVVVGRWEEIEQAVKDDKQDLDVVDDASTLFDGQLNINGNNRVEDCVLMTLSKLEGI</sequence>
<dbReference type="Pfam" id="PF02598">
    <property type="entry name" value="Methyltrn_RNA_3"/>
    <property type="match status" value="1"/>
</dbReference>